<keyword evidence="2" id="KW-0238">DNA-binding</keyword>
<accession>A0A1C3ER69</accession>
<dbReference type="SUPFAM" id="SSF46689">
    <property type="entry name" value="Homeodomain-like"/>
    <property type="match status" value="1"/>
</dbReference>
<dbReference type="PRINTS" id="PR00032">
    <property type="entry name" value="HTHARAC"/>
</dbReference>
<evidence type="ECO:0000313" key="5">
    <source>
        <dbReference type="EMBL" id="ODA35699.1"/>
    </source>
</evidence>
<sequence length="328" mass="37476">MIITLNNMDDFYRFQFDHDEMFNAVDDTGFYGLDASFGMFRLNQYGLDHGINAVTIDGNFNRRVEMYSSDGFSPRELKIFVSLGDCCECYMQSIGQRILLSPNKVIIYFAEDVSGYTRAQAASFKGVSVNVSLESVQSLIENYQCKALERLLSPAFLNIPRSFFHVVESTEEMTAIAHQMMFCSSERLSDTLKYRDLGWQLISLALEALIPKPRCSGRMSRADISKIHRAREILFDRMESPPSLIELAREVGLNDFKLKQGFKEVFNQTAFGCLHRQRMEKARTILLEQRGQIITAASEVGYQNHGHFSVAFRKYFGITPSAYLKLTQ</sequence>
<dbReference type="InterPro" id="IPR018062">
    <property type="entry name" value="HTH_AraC-typ_CS"/>
</dbReference>
<dbReference type="PANTHER" id="PTHR47893:SF1">
    <property type="entry name" value="REGULATORY PROTEIN PCHR"/>
    <property type="match status" value="1"/>
</dbReference>
<evidence type="ECO:0000256" key="2">
    <source>
        <dbReference type="ARBA" id="ARBA00023125"/>
    </source>
</evidence>
<keyword evidence="6" id="KW-1185">Reference proteome</keyword>
<dbReference type="PROSITE" id="PS00041">
    <property type="entry name" value="HTH_ARAC_FAMILY_1"/>
    <property type="match status" value="1"/>
</dbReference>
<dbReference type="InterPro" id="IPR020449">
    <property type="entry name" value="Tscrpt_reg_AraC-type_HTH"/>
</dbReference>
<dbReference type="GO" id="GO:0043565">
    <property type="term" value="F:sequence-specific DNA binding"/>
    <property type="evidence" value="ECO:0007669"/>
    <property type="project" value="InterPro"/>
</dbReference>
<organism evidence="5 6">
    <name type="scientific">Veronia pacifica</name>
    <dbReference type="NCBI Taxonomy" id="1080227"/>
    <lineage>
        <taxon>Bacteria</taxon>
        <taxon>Pseudomonadati</taxon>
        <taxon>Pseudomonadota</taxon>
        <taxon>Gammaproteobacteria</taxon>
        <taxon>Vibrionales</taxon>
        <taxon>Vibrionaceae</taxon>
        <taxon>Veronia</taxon>
    </lineage>
</organism>
<keyword evidence="1" id="KW-0805">Transcription regulation</keyword>
<dbReference type="PROSITE" id="PS01124">
    <property type="entry name" value="HTH_ARAC_FAMILY_2"/>
    <property type="match status" value="1"/>
</dbReference>
<dbReference type="AlphaFoldDB" id="A0A1C3ER69"/>
<gene>
    <name evidence="5" type="ORF">A8L45_03560</name>
</gene>
<dbReference type="RefSeq" id="WP_068899274.1">
    <property type="nucleotide sequence ID" value="NZ_JBHUIF010000020.1"/>
</dbReference>
<dbReference type="PANTHER" id="PTHR47893">
    <property type="entry name" value="REGULATORY PROTEIN PCHR"/>
    <property type="match status" value="1"/>
</dbReference>
<protein>
    <recommendedName>
        <fullName evidence="4">HTH araC/xylS-type domain-containing protein</fullName>
    </recommendedName>
</protein>
<evidence type="ECO:0000313" key="6">
    <source>
        <dbReference type="Proteomes" id="UP000094936"/>
    </source>
</evidence>
<dbReference type="EMBL" id="LYBM01000003">
    <property type="protein sequence ID" value="ODA35699.1"/>
    <property type="molecule type" value="Genomic_DNA"/>
</dbReference>
<name>A0A1C3ER69_9GAMM</name>
<evidence type="ECO:0000256" key="1">
    <source>
        <dbReference type="ARBA" id="ARBA00023015"/>
    </source>
</evidence>
<dbReference type="Proteomes" id="UP000094936">
    <property type="component" value="Unassembled WGS sequence"/>
</dbReference>
<dbReference type="Pfam" id="PF12833">
    <property type="entry name" value="HTH_18"/>
    <property type="match status" value="1"/>
</dbReference>
<feature type="domain" description="HTH araC/xylS-type" evidence="4">
    <location>
        <begin position="228"/>
        <end position="326"/>
    </location>
</feature>
<evidence type="ECO:0000259" key="4">
    <source>
        <dbReference type="PROSITE" id="PS01124"/>
    </source>
</evidence>
<keyword evidence="3" id="KW-0804">Transcription</keyword>
<dbReference type="Gene3D" id="1.10.10.60">
    <property type="entry name" value="Homeodomain-like"/>
    <property type="match status" value="2"/>
</dbReference>
<dbReference type="InterPro" id="IPR053142">
    <property type="entry name" value="PchR_regulatory_protein"/>
</dbReference>
<comment type="caution">
    <text evidence="5">The sequence shown here is derived from an EMBL/GenBank/DDBJ whole genome shotgun (WGS) entry which is preliminary data.</text>
</comment>
<dbReference type="InterPro" id="IPR018060">
    <property type="entry name" value="HTH_AraC"/>
</dbReference>
<dbReference type="OrthoDB" id="6397815at2"/>
<reference evidence="5 6" key="1">
    <citation type="submission" date="2016-05" db="EMBL/GenBank/DDBJ databases">
        <title>Genomic Taxonomy of the Vibrionaceae.</title>
        <authorList>
            <person name="Gomez-Gil B."/>
            <person name="Enciso-Ibarra J."/>
        </authorList>
    </citation>
    <scope>NUCLEOTIDE SEQUENCE [LARGE SCALE GENOMIC DNA]</scope>
    <source>
        <strain evidence="5 6">CAIM 1920</strain>
    </source>
</reference>
<dbReference type="GO" id="GO:0003700">
    <property type="term" value="F:DNA-binding transcription factor activity"/>
    <property type="evidence" value="ECO:0007669"/>
    <property type="project" value="InterPro"/>
</dbReference>
<dbReference type="SMART" id="SM00342">
    <property type="entry name" value="HTH_ARAC"/>
    <property type="match status" value="1"/>
</dbReference>
<dbReference type="InterPro" id="IPR009057">
    <property type="entry name" value="Homeodomain-like_sf"/>
</dbReference>
<evidence type="ECO:0000256" key="3">
    <source>
        <dbReference type="ARBA" id="ARBA00023163"/>
    </source>
</evidence>
<dbReference type="STRING" id="1080227.A8L45_03560"/>
<proteinExistence type="predicted"/>